<evidence type="ECO:0000256" key="3">
    <source>
        <dbReference type="ARBA" id="ARBA00022692"/>
    </source>
</evidence>
<feature type="compositionally biased region" description="Basic and acidic residues" evidence="6">
    <location>
        <begin position="644"/>
        <end position="656"/>
    </location>
</feature>
<protein>
    <submittedName>
        <fullName evidence="8">LMBR1 domain containing 2</fullName>
    </submittedName>
</protein>
<feature type="compositionally biased region" description="Polar residues" evidence="6">
    <location>
        <begin position="678"/>
        <end position="689"/>
    </location>
</feature>
<dbReference type="OrthoDB" id="203099at2759"/>
<reference evidence="8" key="1">
    <citation type="submission" date="2025-08" db="UniProtKB">
        <authorList>
            <consortium name="Ensembl"/>
        </authorList>
    </citation>
    <scope>IDENTIFICATION</scope>
</reference>
<dbReference type="PANTHER" id="PTHR21355:SF0">
    <property type="entry name" value="G-PROTEIN COUPLED RECEPTOR-ASSOCIATED PROTEIN LMBRD2"/>
    <property type="match status" value="1"/>
</dbReference>
<comment type="subcellular location">
    <subcellularLocation>
        <location evidence="1">Membrane</location>
        <topology evidence="1">Multi-pass membrane protein</topology>
    </subcellularLocation>
</comment>
<evidence type="ECO:0000256" key="1">
    <source>
        <dbReference type="ARBA" id="ARBA00004141"/>
    </source>
</evidence>
<feature type="transmembrane region" description="Helical" evidence="7">
    <location>
        <begin position="33"/>
        <end position="52"/>
    </location>
</feature>
<evidence type="ECO:0000313" key="8">
    <source>
        <dbReference type="Ensembl" id="ENSLBEP00000003174.1"/>
    </source>
</evidence>
<comment type="similarity">
    <text evidence="2">Belongs to the LIMR family.</text>
</comment>
<feature type="transmembrane region" description="Helical" evidence="7">
    <location>
        <begin position="158"/>
        <end position="176"/>
    </location>
</feature>
<dbReference type="AlphaFoldDB" id="A0A3Q3L2T7"/>
<keyword evidence="4 7" id="KW-1133">Transmembrane helix</keyword>
<feature type="transmembrane region" description="Helical" evidence="7">
    <location>
        <begin position="6"/>
        <end position="21"/>
    </location>
</feature>
<evidence type="ECO:0000313" key="9">
    <source>
        <dbReference type="Proteomes" id="UP000261660"/>
    </source>
</evidence>
<name>A0A3Q3L2T7_9LABR</name>
<dbReference type="Pfam" id="PF04791">
    <property type="entry name" value="LMBR1"/>
    <property type="match status" value="1"/>
</dbReference>
<dbReference type="PANTHER" id="PTHR21355">
    <property type="entry name" value="G-PROTEIN COUPLED RECEPTOR-ASSOCIATED PROTEIN LMBRD2"/>
    <property type="match status" value="1"/>
</dbReference>
<feature type="transmembrane region" description="Helical" evidence="7">
    <location>
        <begin position="435"/>
        <end position="457"/>
    </location>
</feature>
<feature type="compositionally biased region" description="Polar residues" evidence="6">
    <location>
        <begin position="626"/>
        <end position="643"/>
    </location>
</feature>
<feature type="region of interest" description="Disordered" evidence="6">
    <location>
        <begin position="605"/>
        <end position="689"/>
    </location>
</feature>
<keyword evidence="9" id="KW-1185">Reference proteome</keyword>
<sequence length="689" mass="79729">MSGASLAVVVVVVFFLALYLLQRYGDLRKQQRMVLLGTLLSWYLCFLIVFILPLDVSTTIYKQCLIDNAHQPLTPVTRARRSNQTDESFSVYSTLRTPQACEEPWSYIPDGILPVFWRVVYWTSQFLTWLLLPFMQSYARSGAFSRVGKMKTALFENALYYGTYLLIFISLLIYLATHPKWHLTWSQLHTIGITAANTWGLFLLVLLLGYGLVEIPRSYWLSSSHGYLLDKAYFKAAKMATEKAEAEENLADVMEEVAGCHESVRYNNSLRKCVDTILTKCPSDYQEEMRGRDVESSSGEQNAIPTKIRLIKLHKKVISAVQRYRQAQVQWPILLDQAFHLEDVAKSQLSPVRHFTHSFPSEQHHGWIHRFIFTPAVEWYWECVFRQGFYKLLAVVLCLLSAAVVWSECTFFNTNPVLSLFAVFVQMAEKQHNYICIEMVCFVSILFLCFCVFSTVFRIRVFHYYHLVPHHQTDAYSLQFSGMLFCRLTPPLCLNFLGLIHMDSAISHQDRIQTSYTSIMGSMRLLSFISDGFYIYYPMLILLLCFATFYSLGSRCLNLLGLHQYITDDDFTSDLVDEGRELIKRERRKRNKAEDGENRRWARRERFGVNGTSGRTRGGYTEIKDNQSSPVTQNKKNVITFTRQDVESEEQQRRLLQDNSSDEGSPNRRSTGGRYLSVSHSQTRLFDDV</sequence>
<evidence type="ECO:0000256" key="2">
    <source>
        <dbReference type="ARBA" id="ARBA00010487"/>
    </source>
</evidence>
<dbReference type="GO" id="GO:0071875">
    <property type="term" value="P:adrenergic receptor signaling pathway"/>
    <property type="evidence" value="ECO:0007669"/>
    <property type="project" value="TreeGrafter"/>
</dbReference>
<feature type="transmembrane region" description="Helical" evidence="7">
    <location>
        <begin position="389"/>
        <end position="406"/>
    </location>
</feature>
<evidence type="ECO:0000256" key="4">
    <source>
        <dbReference type="ARBA" id="ARBA00022989"/>
    </source>
</evidence>
<accession>A0A3Q3L2T7</accession>
<proteinExistence type="inferred from homology"/>
<dbReference type="InParanoid" id="A0A3Q3L2T7"/>
<feature type="compositionally biased region" description="Polar residues" evidence="6">
    <location>
        <begin position="657"/>
        <end position="670"/>
    </location>
</feature>
<dbReference type="Ensembl" id="ENSLBET00000003345.1">
    <property type="protein sequence ID" value="ENSLBEP00000003174.1"/>
    <property type="gene ID" value="ENSLBEG00000002481.1"/>
</dbReference>
<dbReference type="GeneTree" id="ENSGT00390000018651"/>
<feature type="transmembrane region" description="Helical" evidence="7">
    <location>
        <begin position="533"/>
        <end position="552"/>
    </location>
</feature>
<feature type="transmembrane region" description="Helical" evidence="7">
    <location>
        <begin position="119"/>
        <end position="138"/>
    </location>
</feature>
<evidence type="ECO:0000256" key="6">
    <source>
        <dbReference type="SAM" id="MobiDB-lite"/>
    </source>
</evidence>
<dbReference type="InterPro" id="IPR006876">
    <property type="entry name" value="LMBR1-like_membr_prot"/>
</dbReference>
<evidence type="ECO:0000256" key="5">
    <source>
        <dbReference type="ARBA" id="ARBA00023136"/>
    </source>
</evidence>
<dbReference type="GO" id="GO:0016020">
    <property type="term" value="C:membrane"/>
    <property type="evidence" value="ECO:0007669"/>
    <property type="project" value="UniProtKB-SubCell"/>
</dbReference>
<dbReference type="Proteomes" id="UP000261660">
    <property type="component" value="Unplaced"/>
</dbReference>
<evidence type="ECO:0000256" key="7">
    <source>
        <dbReference type="SAM" id="Phobius"/>
    </source>
</evidence>
<keyword evidence="3 7" id="KW-0812">Transmembrane</keyword>
<reference evidence="8" key="2">
    <citation type="submission" date="2025-09" db="UniProtKB">
        <authorList>
            <consortium name="Ensembl"/>
        </authorList>
    </citation>
    <scope>IDENTIFICATION</scope>
</reference>
<feature type="transmembrane region" description="Helical" evidence="7">
    <location>
        <begin position="188"/>
        <end position="213"/>
    </location>
</feature>
<keyword evidence="5 7" id="KW-0472">Membrane</keyword>
<dbReference type="InterPro" id="IPR051584">
    <property type="entry name" value="GPCR-associated_LMBR1"/>
</dbReference>
<organism evidence="8 9">
    <name type="scientific">Labrus bergylta</name>
    <name type="common">ballan wrasse</name>
    <dbReference type="NCBI Taxonomy" id="56723"/>
    <lineage>
        <taxon>Eukaryota</taxon>
        <taxon>Metazoa</taxon>
        <taxon>Chordata</taxon>
        <taxon>Craniata</taxon>
        <taxon>Vertebrata</taxon>
        <taxon>Euteleostomi</taxon>
        <taxon>Actinopterygii</taxon>
        <taxon>Neopterygii</taxon>
        <taxon>Teleostei</taxon>
        <taxon>Neoteleostei</taxon>
        <taxon>Acanthomorphata</taxon>
        <taxon>Eupercaria</taxon>
        <taxon>Labriformes</taxon>
        <taxon>Labridae</taxon>
        <taxon>Labrus</taxon>
    </lineage>
</organism>